<dbReference type="Gene3D" id="3.40.720.10">
    <property type="entry name" value="Alkaline Phosphatase, subunit A"/>
    <property type="match status" value="1"/>
</dbReference>
<keyword evidence="15" id="KW-1015">Disulfide bond</keyword>
<comment type="cofactor">
    <cofactor evidence="1">
        <name>Zn(2+)</name>
        <dbReference type="ChEBI" id="CHEBI:29105"/>
    </cofactor>
</comment>
<evidence type="ECO:0000256" key="2">
    <source>
        <dbReference type="ARBA" id="ARBA00004609"/>
    </source>
</evidence>
<comment type="catalytic activity">
    <reaction evidence="23">
        <text>glycero-2-phosphocholine + H2O = phosphocholine + glycerol + H(+)</text>
        <dbReference type="Rhea" id="RHEA:61684"/>
        <dbReference type="ChEBI" id="CHEBI:15377"/>
        <dbReference type="ChEBI" id="CHEBI:15378"/>
        <dbReference type="ChEBI" id="CHEBI:17754"/>
        <dbReference type="ChEBI" id="CHEBI:144950"/>
        <dbReference type="ChEBI" id="CHEBI:295975"/>
    </reaction>
    <physiologicalReaction direction="left-to-right" evidence="23">
        <dbReference type="Rhea" id="RHEA:61685"/>
    </physiologicalReaction>
</comment>
<evidence type="ECO:0000256" key="21">
    <source>
        <dbReference type="ARBA" id="ARBA00047290"/>
    </source>
</evidence>
<protein>
    <recommendedName>
        <fullName evidence="4">glycerophosphocholine cholinephosphodiesterase</fullName>
        <ecNumber evidence="4">3.1.4.38</ecNumber>
    </recommendedName>
    <alternativeName>
        <fullName evidence="19">Choline-specific glycerophosphodiester phosphodiesterase</fullName>
    </alternativeName>
    <alternativeName>
        <fullName evidence="18">Ectonucleotide pyrophosphatase/phosphodiesterase family member 6</fullName>
    </alternativeName>
</protein>
<keyword evidence="7" id="KW-0336">GPI-anchor</keyword>
<comment type="catalytic activity">
    <reaction evidence="27">
        <text>1-hexadecanoyl-sn-glycero-3-phosphocholine + H2O = 1-hexadecanoyl-sn-glycerol + phosphocholine + H(+)</text>
        <dbReference type="Rhea" id="RHEA:41119"/>
        <dbReference type="ChEBI" id="CHEBI:15377"/>
        <dbReference type="ChEBI" id="CHEBI:15378"/>
        <dbReference type="ChEBI" id="CHEBI:72998"/>
        <dbReference type="ChEBI" id="CHEBI:75542"/>
        <dbReference type="ChEBI" id="CHEBI:295975"/>
    </reaction>
    <physiologicalReaction direction="left-to-right" evidence="27">
        <dbReference type="Rhea" id="RHEA:41120"/>
    </physiologicalReaction>
</comment>
<dbReference type="GO" id="GO:0016042">
    <property type="term" value="P:lipid catabolic process"/>
    <property type="evidence" value="ECO:0007669"/>
    <property type="project" value="UniProtKB-KW"/>
</dbReference>
<keyword evidence="5" id="KW-1003">Cell membrane</keyword>
<evidence type="ECO:0000256" key="12">
    <source>
        <dbReference type="ARBA" id="ARBA00022963"/>
    </source>
</evidence>
<dbReference type="GO" id="GO:0005886">
    <property type="term" value="C:plasma membrane"/>
    <property type="evidence" value="ECO:0007669"/>
    <property type="project" value="UniProtKB-SubCell"/>
</dbReference>
<dbReference type="Pfam" id="PF01663">
    <property type="entry name" value="Phosphodiest"/>
    <property type="match status" value="1"/>
</dbReference>
<evidence type="ECO:0000256" key="31">
    <source>
        <dbReference type="ARBA" id="ARBA00049320"/>
    </source>
</evidence>
<gene>
    <name evidence="33" type="ORF">ASIM_LOCUS14167</name>
</gene>
<evidence type="ECO:0000256" key="15">
    <source>
        <dbReference type="ARBA" id="ARBA00023157"/>
    </source>
</evidence>
<reference evidence="33 34" key="1">
    <citation type="submission" date="2018-11" db="EMBL/GenBank/DDBJ databases">
        <authorList>
            <consortium name="Pathogen Informatics"/>
        </authorList>
    </citation>
    <scope>NUCLEOTIDE SEQUENCE [LARGE SCALE GENOMIC DNA]</scope>
</reference>
<evidence type="ECO:0000256" key="3">
    <source>
        <dbReference type="ARBA" id="ARBA00010594"/>
    </source>
</evidence>
<keyword evidence="32" id="KW-1133">Transmembrane helix</keyword>
<evidence type="ECO:0000256" key="32">
    <source>
        <dbReference type="SAM" id="Phobius"/>
    </source>
</evidence>
<comment type="catalytic activity">
    <reaction evidence="25">
        <text>a 1-acyl-sn-glycero-3-phosphocholine + H2O = a 1-acyl-sn-glycerol + phosphocholine + H(+)</text>
        <dbReference type="Rhea" id="RHEA:44720"/>
        <dbReference type="ChEBI" id="CHEBI:15377"/>
        <dbReference type="ChEBI" id="CHEBI:15378"/>
        <dbReference type="ChEBI" id="CHEBI:58168"/>
        <dbReference type="ChEBI" id="CHEBI:64683"/>
        <dbReference type="ChEBI" id="CHEBI:295975"/>
    </reaction>
    <physiologicalReaction direction="left-to-right" evidence="25">
        <dbReference type="Rhea" id="RHEA:44721"/>
    </physiologicalReaction>
</comment>
<sequence>MLLICLIHSTLVTSQKLLVIIAEGLAGSQYHKFSHLPGFRTFQTSGVWSTLLYPEFPTLPIPNRQTLMTGLLPHVHGLVGEQIYNQDTGNIFSAFHSPSDYIRDIWWKYEPVYVTAQKAGIPSALFFFPECKVRWRPSPSICEAPDESGLDSIVNVKRIIEATRTHDLVMVNHVKIREHIERFGPQNIRYSKSEEIEKFTQVLERLQSQVRDRIDLNMLVVSPHGYIDVPQQNVRYLDHFVPMELVNLTVGFGALKQIIPFPGRTHQIYTQLRYSSPIPNVKVYYTAKNIGDIPSWYFYHRCDVIPDLVLIATPGYAIYTASEQKQLPRPSETVHRKGLSGYNNEYPDMLGILLAFGPIFRSGMRKGPTNLVDLYELICAVLQIKCTPSFGNFTNVDDIFVEDALTRIKSVSSNRSGANFVDSSLYLHYCIALFLLLRIFFVL</sequence>
<evidence type="ECO:0000256" key="14">
    <source>
        <dbReference type="ARBA" id="ARBA00023136"/>
    </source>
</evidence>
<evidence type="ECO:0000256" key="24">
    <source>
        <dbReference type="ARBA" id="ARBA00047494"/>
    </source>
</evidence>
<evidence type="ECO:0000256" key="16">
    <source>
        <dbReference type="ARBA" id="ARBA00023180"/>
    </source>
</evidence>
<dbReference type="EC" id="3.1.4.38" evidence="4"/>
<dbReference type="InterPro" id="IPR017850">
    <property type="entry name" value="Alkaline_phosphatase_core_sf"/>
</dbReference>
<keyword evidence="11" id="KW-0862">Zinc</keyword>
<evidence type="ECO:0000256" key="9">
    <source>
        <dbReference type="ARBA" id="ARBA00022729"/>
    </source>
</evidence>
<dbReference type="Proteomes" id="UP000267096">
    <property type="component" value="Unassembled WGS sequence"/>
</dbReference>
<comment type="catalytic activity">
    <reaction evidence="30">
        <text>1-(9Z,12Z)-octadecadienoyl-sn-glycero-3-phosphocholine + H2O = 1-(9Z,12Z-octadecadienoyl)-sn-glycerol + phosphocholine + H(+)</text>
        <dbReference type="Rhea" id="RHEA:41115"/>
        <dbReference type="ChEBI" id="CHEBI:15377"/>
        <dbReference type="ChEBI" id="CHEBI:15378"/>
        <dbReference type="ChEBI" id="CHEBI:28733"/>
        <dbReference type="ChEBI" id="CHEBI:75561"/>
        <dbReference type="ChEBI" id="CHEBI:295975"/>
    </reaction>
    <physiologicalReaction direction="left-to-right" evidence="30">
        <dbReference type="Rhea" id="RHEA:41116"/>
    </physiologicalReaction>
</comment>
<comment type="catalytic activity">
    <reaction evidence="29">
        <text>sn-glycerol 3-phosphocholine + H2O = phosphocholine + glycerol + H(+)</text>
        <dbReference type="Rhea" id="RHEA:19545"/>
        <dbReference type="ChEBI" id="CHEBI:15377"/>
        <dbReference type="ChEBI" id="CHEBI:15378"/>
        <dbReference type="ChEBI" id="CHEBI:16870"/>
        <dbReference type="ChEBI" id="CHEBI:17754"/>
        <dbReference type="ChEBI" id="CHEBI:295975"/>
        <dbReference type="EC" id="3.1.4.38"/>
    </reaction>
    <physiologicalReaction direction="left-to-right" evidence="29">
        <dbReference type="Rhea" id="RHEA:19546"/>
    </physiologicalReaction>
</comment>
<comment type="catalytic activity">
    <reaction evidence="26">
        <text>1-tetradecanoyl-sn-glycero-3-phosphocholine + H2O = 1-tetradecanoyl-sn-glycerol + phosphocholine + H(+)</text>
        <dbReference type="Rhea" id="RHEA:40999"/>
        <dbReference type="ChEBI" id="CHEBI:15377"/>
        <dbReference type="ChEBI" id="CHEBI:15378"/>
        <dbReference type="ChEBI" id="CHEBI:64489"/>
        <dbReference type="ChEBI" id="CHEBI:75536"/>
        <dbReference type="ChEBI" id="CHEBI:295975"/>
    </reaction>
    <physiologicalReaction direction="left-to-right" evidence="26">
        <dbReference type="Rhea" id="RHEA:41000"/>
    </physiologicalReaction>
</comment>
<comment type="catalytic activity">
    <reaction evidence="31">
        <text>1-(5Z,8Z,11Z,14Z-eicosatetraenoyl)-sn-glycero-3-phosphocholine + H2O = 1-(5Z,8Z,11Z,14Z-eicosatetraenoyl)-sn-glycerol + phosphocholine + H(+)</text>
        <dbReference type="Rhea" id="RHEA:41003"/>
        <dbReference type="ChEBI" id="CHEBI:15377"/>
        <dbReference type="ChEBI" id="CHEBI:15378"/>
        <dbReference type="ChEBI" id="CHEBI:34071"/>
        <dbReference type="ChEBI" id="CHEBI:74344"/>
        <dbReference type="ChEBI" id="CHEBI:295975"/>
    </reaction>
    <physiologicalReaction direction="left-to-right" evidence="31">
        <dbReference type="Rhea" id="RHEA:41004"/>
    </physiologicalReaction>
</comment>
<dbReference type="PANTHER" id="PTHR10151">
    <property type="entry name" value="ECTONUCLEOTIDE PYROPHOSPHATASE/PHOSPHODIESTERASE"/>
    <property type="match status" value="1"/>
</dbReference>
<dbReference type="PANTHER" id="PTHR10151:SF66">
    <property type="entry name" value="GLYCEROPHOSPHOCHOLINE CHOLINEPHOSPHODIESTERASE ENPP6"/>
    <property type="match status" value="1"/>
</dbReference>
<evidence type="ECO:0000256" key="22">
    <source>
        <dbReference type="ARBA" id="ARBA00047322"/>
    </source>
</evidence>
<keyword evidence="6" id="KW-0597">Phosphoprotein</keyword>
<comment type="similarity">
    <text evidence="3">Belongs to the nucleotide pyrophosphatase/phosphodiesterase family.</text>
</comment>
<feature type="transmembrane region" description="Helical" evidence="32">
    <location>
        <begin position="425"/>
        <end position="442"/>
    </location>
</feature>
<evidence type="ECO:0000256" key="1">
    <source>
        <dbReference type="ARBA" id="ARBA00001947"/>
    </source>
</evidence>
<keyword evidence="8" id="KW-0479">Metal-binding</keyword>
<evidence type="ECO:0000256" key="19">
    <source>
        <dbReference type="ARBA" id="ARBA00032556"/>
    </source>
</evidence>
<evidence type="ECO:0000256" key="23">
    <source>
        <dbReference type="ARBA" id="ARBA00047482"/>
    </source>
</evidence>
<evidence type="ECO:0000256" key="17">
    <source>
        <dbReference type="ARBA" id="ARBA00023288"/>
    </source>
</evidence>
<comment type="function">
    <text evidence="20">Choline-specific glycerophosphodiesterase that hydrolyzes glycerophosphocholine (GPC) and lysophosphatidylcholine (LPC) and contributes to supplying choline to the cells. Has a preference for LPC with short (12:0 and 14:0) or polyunsaturated (18:2 and 20:4) fatty acids. In vitro, hydrolyzes only choline-containing lysophospholipids, such as sphingosylphosphorylcholine (SPC), platelet-activating factor (PAF) and lysoPAF, but not other lysophospholipids.</text>
</comment>
<evidence type="ECO:0000256" key="18">
    <source>
        <dbReference type="ARBA" id="ARBA00031167"/>
    </source>
</evidence>
<evidence type="ECO:0000313" key="34">
    <source>
        <dbReference type="Proteomes" id="UP000267096"/>
    </source>
</evidence>
<keyword evidence="10" id="KW-0378">Hydrolase</keyword>
<evidence type="ECO:0000256" key="4">
    <source>
        <dbReference type="ARBA" id="ARBA00012318"/>
    </source>
</evidence>
<dbReference type="GO" id="GO:0046872">
    <property type="term" value="F:metal ion binding"/>
    <property type="evidence" value="ECO:0007669"/>
    <property type="project" value="UniProtKB-KW"/>
</dbReference>
<evidence type="ECO:0000256" key="27">
    <source>
        <dbReference type="ARBA" id="ARBA00048209"/>
    </source>
</evidence>
<comment type="catalytic activity">
    <reaction evidence="28">
        <text>sphing-4-enine-phosphocholine + H2O = sphing-4-enine + phosphocholine + H(+)</text>
        <dbReference type="Rhea" id="RHEA:41095"/>
        <dbReference type="ChEBI" id="CHEBI:15377"/>
        <dbReference type="ChEBI" id="CHEBI:15378"/>
        <dbReference type="ChEBI" id="CHEBI:57756"/>
        <dbReference type="ChEBI" id="CHEBI:58906"/>
        <dbReference type="ChEBI" id="CHEBI:295975"/>
    </reaction>
    <physiologicalReaction direction="left-to-right" evidence="28">
        <dbReference type="Rhea" id="RHEA:41096"/>
    </physiologicalReaction>
</comment>
<dbReference type="GO" id="GO:0047390">
    <property type="term" value="F:glycerophosphocholine cholinephosphodiesterase activity"/>
    <property type="evidence" value="ECO:0007669"/>
    <property type="project" value="UniProtKB-EC"/>
</dbReference>
<dbReference type="GO" id="GO:0098552">
    <property type="term" value="C:side of membrane"/>
    <property type="evidence" value="ECO:0007669"/>
    <property type="project" value="UniProtKB-KW"/>
</dbReference>
<dbReference type="InterPro" id="IPR002591">
    <property type="entry name" value="Phosphodiest/P_Trfase"/>
</dbReference>
<comment type="catalytic activity">
    <reaction evidence="24">
        <text>a 1-O-alkyl-sn-glycero-3-phosphocholine + H2O = a 1-O-alkyl-sn-glycerol + phosphocholine + H(+)</text>
        <dbReference type="Rhea" id="RHEA:36083"/>
        <dbReference type="ChEBI" id="CHEBI:15377"/>
        <dbReference type="ChEBI" id="CHEBI:15378"/>
        <dbReference type="ChEBI" id="CHEBI:15850"/>
        <dbReference type="ChEBI" id="CHEBI:30909"/>
        <dbReference type="ChEBI" id="CHEBI:295975"/>
    </reaction>
    <physiologicalReaction direction="left-to-right" evidence="24">
        <dbReference type="Rhea" id="RHEA:36084"/>
    </physiologicalReaction>
</comment>
<keyword evidence="16" id="KW-0325">Glycoprotein</keyword>
<keyword evidence="14 32" id="KW-0472">Membrane</keyword>
<comment type="catalytic activity">
    <reaction evidence="22">
        <text>1-(9Z-octadecenoyl)-sn-glycero-3-phosphocholine + H2O = 1-(9Z-octadecenoyl)-sn-glycerol + phosphocholine + H(+)</text>
        <dbReference type="Rhea" id="RHEA:41091"/>
        <dbReference type="ChEBI" id="CHEBI:15377"/>
        <dbReference type="ChEBI" id="CHEBI:15378"/>
        <dbReference type="ChEBI" id="CHEBI:28610"/>
        <dbReference type="ChEBI" id="CHEBI:75757"/>
        <dbReference type="ChEBI" id="CHEBI:295975"/>
    </reaction>
    <physiologicalReaction direction="left-to-right" evidence="22">
        <dbReference type="Rhea" id="RHEA:41092"/>
    </physiologicalReaction>
</comment>
<keyword evidence="32" id="KW-0812">Transmembrane</keyword>
<keyword evidence="13" id="KW-0443">Lipid metabolism</keyword>
<evidence type="ECO:0000256" key="26">
    <source>
        <dbReference type="ARBA" id="ARBA00047779"/>
    </source>
</evidence>
<keyword evidence="9" id="KW-0732">Signal</keyword>
<comment type="catalytic activity">
    <reaction evidence="21">
        <text>1-dodecanoyl-sn-glycero-3-phosphocholine + H2O = 1-dodecanoyl-sn-glycerol + phosphocholine + H(+)</text>
        <dbReference type="Rhea" id="RHEA:41127"/>
        <dbReference type="ChEBI" id="CHEBI:15377"/>
        <dbReference type="ChEBI" id="CHEBI:15378"/>
        <dbReference type="ChEBI" id="CHEBI:74966"/>
        <dbReference type="ChEBI" id="CHEBI:75529"/>
        <dbReference type="ChEBI" id="CHEBI:295975"/>
    </reaction>
    <physiologicalReaction direction="left-to-right" evidence="21">
        <dbReference type="Rhea" id="RHEA:41128"/>
    </physiologicalReaction>
</comment>
<keyword evidence="17" id="KW-0449">Lipoprotein</keyword>
<evidence type="ECO:0000256" key="7">
    <source>
        <dbReference type="ARBA" id="ARBA00022622"/>
    </source>
</evidence>
<dbReference type="EMBL" id="UYRR01031643">
    <property type="protein sequence ID" value="VDK51663.1"/>
    <property type="molecule type" value="Genomic_DNA"/>
</dbReference>
<name>A0A3P6R7V8_ANISI</name>
<dbReference type="OrthoDB" id="415411at2759"/>
<evidence type="ECO:0000256" key="13">
    <source>
        <dbReference type="ARBA" id="ARBA00023098"/>
    </source>
</evidence>
<keyword evidence="34" id="KW-1185">Reference proteome</keyword>
<dbReference type="SUPFAM" id="SSF53649">
    <property type="entry name" value="Alkaline phosphatase-like"/>
    <property type="match status" value="1"/>
</dbReference>
<dbReference type="AlphaFoldDB" id="A0A3P6R7V8"/>
<evidence type="ECO:0000256" key="30">
    <source>
        <dbReference type="ARBA" id="ARBA00049092"/>
    </source>
</evidence>
<keyword evidence="12" id="KW-0442">Lipid degradation</keyword>
<evidence type="ECO:0000256" key="6">
    <source>
        <dbReference type="ARBA" id="ARBA00022553"/>
    </source>
</evidence>
<evidence type="ECO:0000256" key="29">
    <source>
        <dbReference type="ARBA" id="ARBA00048703"/>
    </source>
</evidence>
<comment type="subcellular location">
    <subcellularLocation>
        <location evidence="2">Cell membrane</location>
        <topology evidence="2">Lipid-anchor</topology>
        <topology evidence="2">GPI-anchor</topology>
    </subcellularLocation>
</comment>
<evidence type="ECO:0000256" key="28">
    <source>
        <dbReference type="ARBA" id="ARBA00048234"/>
    </source>
</evidence>
<proteinExistence type="inferred from homology"/>
<evidence type="ECO:0000256" key="20">
    <source>
        <dbReference type="ARBA" id="ARBA00046203"/>
    </source>
</evidence>
<evidence type="ECO:0000313" key="33">
    <source>
        <dbReference type="EMBL" id="VDK51663.1"/>
    </source>
</evidence>
<accession>A0A3P6R7V8</accession>
<evidence type="ECO:0000256" key="11">
    <source>
        <dbReference type="ARBA" id="ARBA00022833"/>
    </source>
</evidence>
<evidence type="ECO:0000256" key="8">
    <source>
        <dbReference type="ARBA" id="ARBA00022723"/>
    </source>
</evidence>
<evidence type="ECO:0000256" key="5">
    <source>
        <dbReference type="ARBA" id="ARBA00022475"/>
    </source>
</evidence>
<organism evidence="33 34">
    <name type="scientific">Anisakis simplex</name>
    <name type="common">Herring worm</name>
    <dbReference type="NCBI Taxonomy" id="6269"/>
    <lineage>
        <taxon>Eukaryota</taxon>
        <taxon>Metazoa</taxon>
        <taxon>Ecdysozoa</taxon>
        <taxon>Nematoda</taxon>
        <taxon>Chromadorea</taxon>
        <taxon>Rhabditida</taxon>
        <taxon>Spirurina</taxon>
        <taxon>Ascaridomorpha</taxon>
        <taxon>Ascaridoidea</taxon>
        <taxon>Anisakidae</taxon>
        <taxon>Anisakis</taxon>
        <taxon>Anisakis simplex complex</taxon>
    </lineage>
</organism>
<evidence type="ECO:0000256" key="25">
    <source>
        <dbReference type="ARBA" id="ARBA00047600"/>
    </source>
</evidence>
<evidence type="ECO:0000256" key="10">
    <source>
        <dbReference type="ARBA" id="ARBA00022801"/>
    </source>
</evidence>